<feature type="compositionally biased region" description="Basic and acidic residues" evidence="1">
    <location>
        <begin position="793"/>
        <end position="804"/>
    </location>
</feature>
<dbReference type="InterPro" id="IPR051549">
    <property type="entry name" value="PEP_Utilizing_Enz"/>
</dbReference>
<gene>
    <name evidence="4" type="ORF">D7X12_26850</name>
</gene>
<protein>
    <submittedName>
        <fullName evidence="4">Phosphoenolpyruvate synthase</fullName>
    </submittedName>
</protein>
<feature type="domain" description="PEP-utilising enzyme mobile" evidence="2">
    <location>
        <begin position="859"/>
        <end position="928"/>
    </location>
</feature>
<dbReference type="InterPro" id="IPR036637">
    <property type="entry name" value="Phosphohistidine_dom_sf"/>
</dbReference>
<feature type="region of interest" description="Disordered" evidence="1">
    <location>
        <begin position="791"/>
        <end position="812"/>
    </location>
</feature>
<dbReference type="GO" id="GO:0005524">
    <property type="term" value="F:ATP binding"/>
    <property type="evidence" value="ECO:0007669"/>
    <property type="project" value="InterPro"/>
</dbReference>
<dbReference type="InterPro" id="IPR013815">
    <property type="entry name" value="ATP_grasp_subdomain_1"/>
</dbReference>
<evidence type="ECO:0000256" key="1">
    <source>
        <dbReference type="SAM" id="MobiDB-lite"/>
    </source>
</evidence>
<evidence type="ECO:0000259" key="3">
    <source>
        <dbReference type="Pfam" id="PF01326"/>
    </source>
</evidence>
<dbReference type="Gene3D" id="3.50.30.10">
    <property type="entry name" value="Phosphohistidine domain"/>
    <property type="match status" value="1"/>
</dbReference>
<proteinExistence type="predicted"/>
<dbReference type="Gene3D" id="3.30.1490.20">
    <property type="entry name" value="ATP-grasp fold, A domain"/>
    <property type="match status" value="1"/>
</dbReference>
<keyword evidence="5" id="KW-1185">Reference proteome</keyword>
<dbReference type="InterPro" id="IPR008279">
    <property type="entry name" value="PEP-util_enz_mobile_dom"/>
</dbReference>
<organism evidence="4 5">
    <name type="scientific">Corallococcus sicarius</name>
    <dbReference type="NCBI Taxonomy" id="2316726"/>
    <lineage>
        <taxon>Bacteria</taxon>
        <taxon>Pseudomonadati</taxon>
        <taxon>Myxococcota</taxon>
        <taxon>Myxococcia</taxon>
        <taxon>Myxococcales</taxon>
        <taxon>Cystobacterineae</taxon>
        <taxon>Myxococcaceae</taxon>
        <taxon>Corallococcus</taxon>
    </lineage>
</organism>
<dbReference type="SUPFAM" id="SSF52009">
    <property type="entry name" value="Phosphohistidine domain"/>
    <property type="match status" value="1"/>
</dbReference>
<keyword evidence="4" id="KW-0670">Pyruvate</keyword>
<comment type="caution">
    <text evidence="4">The sequence shown here is derived from an EMBL/GenBank/DDBJ whole genome shotgun (WGS) entry which is preliminary data.</text>
</comment>
<dbReference type="GO" id="GO:0016301">
    <property type="term" value="F:kinase activity"/>
    <property type="evidence" value="ECO:0007669"/>
    <property type="project" value="InterPro"/>
</dbReference>
<reference evidence="5" key="1">
    <citation type="submission" date="2018-09" db="EMBL/GenBank/DDBJ databases">
        <authorList>
            <person name="Livingstone P.G."/>
            <person name="Whitworth D.E."/>
        </authorList>
    </citation>
    <scope>NUCLEOTIDE SEQUENCE [LARGE SCALE GENOMIC DNA]</scope>
    <source>
        <strain evidence="5">CA040B</strain>
    </source>
</reference>
<dbReference type="SUPFAM" id="SSF56059">
    <property type="entry name" value="Glutathione synthetase ATP-binding domain-like"/>
    <property type="match status" value="1"/>
</dbReference>
<evidence type="ECO:0000313" key="4">
    <source>
        <dbReference type="EMBL" id="RKH38251.1"/>
    </source>
</evidence>
<evidence type="ECO:0000313" key="5">
    <source>
        <dbReference type="Proteomes" id="UP000273405"/>
    </source>
</evidence>
<evidence type="ECO:0000259" key="2">
    <source>
        <dbReference type="Pfam" id="PF00391"/>
    </source>
</evidence>
<dbReference type="PANTHER" id="PTHR43615">
    <property type="entry name" value="PHOSPHOENOLPYRUVATE SYNTHASE-RELATED"/>
    <property type="match status" value="1"/>
</dbReference>
<dbReference type="OrthoDB" id="9765468at2"/>
<dbReference type="Pfam" id="PF01326">
    <property type="entry name" value="PPDK_N"/>
    <property type="match status" value="1"/>
</dbReference>
<sequence>MSRGSRRCPAWRTCCRGPRWTPCEAHSMPFVPEGTPAMTSPSPLVSMTEAGDPRHVGQKFARQQHLAREGFPVPEFFCLTTTMFQEVARPLVPTIEQLTSTVDRTSQQDIRRVAEEIERLFVEVPLPAGVEASILDAFDRTFGTEAVVAVRASVVARALGDSEDSEADPFAGVSSTFLYVRRGTLMERIRRCWASGYTPEGLIYRLSQGRDVQGLTVAVGIQRMVPGRRSFVLFTCDPKTTERKTLVVAGHGIGEGVVQEKVGVDHYFLHPQTGHIDRELGHKAEMLCENPVPGGELLSWPVPEQLRDAPCLTDAELGRLATLGQDIERSFGVPQDIEGTFTEDGTLHVLQSRPIAFDFRKIRVWSCANVSESFPGVTTPLTYSLASHFYEVIFYDCVRRMWGADARALHDQTPAFQNMLGFIDGRVYHSLSNLMHVNGINPFVALTSMRDLEHVLQLDASLFIRLPGHRDSFPSTASYAFALGRSVAGALRVTATFQHDFDAFEAWWKRTLAEVRALAPAREDPLVLIHHFRNIWTGVGNWWGLTLINHWYINTLYGLASRLLKQWTDEDPSALLVGLLCGARPDASTHALLSAVALAETVRADPALSKLFAEEEAEEVWRRLAAGEVAPAFARTFREHLSEYGDRGVQELNVERPSLRDTPWELVRVVQSYARTSVTRAELRSSDLARRKEAEAQLTTLLQGHPVRKLALQQLLERLRQVIGLREDSRFWRGQLFGFSRQVFAALGQRMAERGVLDAPLDVHYLTMKEVMDHFEGRSVTRNLGELARLRRREQQDNTERQPPRDFTTVGSVADGVPRAVEAASDDASLLKGLGSSAGVVEGVARVVMDPGAVGSLSKQDILIAKETDPGWLFLMLASGGIVVERGSMLSHTAIAGRKFGIPTVVGVAHATTRIPDGARVRVDGSTGIVTLLGEP</sequence>
<accession>A0A3A8N7L4</accession>
<dbReference type="PANTHER" id="PTHR43615:SF1">
    <property type="entry name" value="PPDK_N DOMAIN-CONTAINING PROTEIN"/>
    <property type="match status" value="1"/>
</dbReference>
<dbReference type="Gene3D" id="3.30.470.20">
    <property type="entry name" value="ATP-grasp fold, B domain"/>
    <property type="match status" value="1"/>
</dbReference>
<dbReference type="InterPro" id="IPR002192">
    <property type="entry name" value="PPDK_AMP/ATP-bd"/>
</dbReference>
<name>A0A3A8N7L4_9BACT</name>
<dbReference type="AlphaFoldDB" id="A0A3A8N7L4"/>
<dbReference type="Pfam" id="PF00391">
    <property type="entry name" value="PEP-utilizers"/>
    <property type="match status" value="1"/>
</dbReference>
<feature type="domain" description="Pyruvate phosphate dikinase AMP/ATP-binding" evidence="3">
    <location>
        <begin position="56"/>
        <end position="356"/>
    </location>
</feature>
<dbReference type="Proteomes" id="UP000273405">
    <property type="component" value="Unassembled WGS sequence"/>
</dbReference>
<dbReference type="EMBL" id="RAWG01000202">
    <property type="protein sequence ID" value="RKH38251.1"/>
    <property type="molecule type" value="Genomic_DNA"/>
</dbReference>